<accession>A0A6B1IR35</accession>
<proteinExistence type="predicted"/>
<reference evidence="1 2" key="1">
    <citation type="submission" date="2019-11" db="EMBL/GenBank/DDBJ databases">
        <title>Genome sequences of 17 halophilic strains isolated from different environments.</title>
        <authorList>
            <person name="Furrow R.E."/>
        </authorList>
    </citation>
    <scope>NUCLEOTIDE SEQUENCE [LARGE SCALE GENOMIC DNA]</scope>
    <source>
        <strain evidence="1 2">22502_06_Cabo</strain>
    </source>
</reference>
<comment type="caution">
    <text evidence="1">The sequence shown here is derived from an EMBL/GenBank/DDBJ whole genome shotgun (WGS) entry which is preliminary data.</text>
</comment>
<dbReference type="AlphaFoldDB" id="A0A6B1IR35"/>
<organism evidence="1 2">
    <name type="scientific">Halorubrum distributum</name>
    <dbReference type="NCBI Taxonomy" id="29283"/>
    <lineage>
        <taxon>Archaea</taxon>
        <taxon>Methanobacteriati</taxon>
        <taxon>Methanobacteriota</taxon>
        <taxon>Stenosarchaea group</taxon>
        <taxon>Halobacteria</taxon>
        <taxon>Halobacteriales</taxon>
        <taxon>Haloferacaceae</taxon>
        <taxon>Halorubrum</taxon>
        <taxon>Halorubrum distributum group</taxon>
    </lineage>
</organism>
<sequence length="173" mass="19367">MGDKSGESEFTRRKFTIPRRLDDELVRIAEKHYQGNVSLCLRAAFEDHKQTLNGEGEIAFGRLLSHVDKVAARQSEVLDQINSLEDEIGTKKPSNSANGGHFGREVEQVYRELQKSDEGLRIDDLRDRLDKNLPTLHSALGSLVDHGLAHDRGTNGHRFWAVGNDLFGGGFDE</sequence>
<evidence type="ECO:0000313" key="1">
    <source>
        <dbReference type="EMBL" id="MYL68612.1"/>
    </source>
</evidence>
<dbReference type="Proteomes" id="UP000452321">
    <property type="component" value="Unassembled WGS sequence"/>
</dbReference>
<name>A0A6B1IR35_9EURY</name>
<dbReference type="EMBL" id="WMFC01000017">
    <property type="protein sequence ID" value="MYL68612.1"/>
    <property type="molecule type" value="Genomic_DNA"/>
</dbReference>
<gene>
    <name evidence="1" type="ORF">GLW30_12830</name>
</gene>
<dbReference type="RefSeq" id="WP_137705579.1">
    <property type="nucleotide sequence ID" value="NZ_WMFC01000017.1"/>
</dbReference>
<protein>
    <submittedName>
        <fullName evidence="1">Uncharacterized protein</fullName>
    </submittedName>
</protein>
<evidence type="ECO:0000313" key="2">
    <source>
        <dbReference type="Proteomes" id="UP000452321"/>
    </source>
</evidence>